<evidence type="ECO:0000313" key="1">
    <source>
        <dbReference type="EMBL" id="MCW6509053.1"/>
    </source>
</evidence>
<dbReference type="Proteomes" id="UP001165667">
    <property type="component" value="Unassembled WGS sequence"/>
</dbReference>
<dbReference type="AlphaFoldDB" id="A0AA41Z217"/>
<evidence type="ECO:0000313" key="2">
    <source>
        <dbReference type="Proteomes" id="UP001165667"/>
    </source>
</evidence>
<sequence>MTLSIPEAALTAPATDVDVVSPNWRLFDPGFLVDHLPFRISVGQNISYSDNVRNLPASGSLALAGLGSLPSRGDFYSDTTVSVASRFPMGAQAFFFNGTYAPRRYFKDTVLDAENYSVNGGVDFNVANRCSGRLIGAFLNAQTEFDQTAGFGVENTTTTSFNQTARCDLIAHVAGLFSSGVSRLENTGGTNLAGTGVSFALNNSTQYYVSGGLEYSLSSLDTFRGLITFTQRDYDNRAANLGLANQTQQTDYQLFYDRILSAKLDVSASGGFSVFQTGVAGAKDLTEPVYSFSINYRPTPKIGASFTDSRSVGAPQGVIANVQTTDAQSLSLNYRYSPKISISGILSQTSQSTPPGAALSSVNGLPLIFTNSNTKSASTVLTYSATPLVTATASYTYAERTDTSRSGFNAVSNIFRVGLFYTR</sequence>
<dbReference type="RefSeq" id="WP_282585420.1">
    <property type="nucleotide sequence ID" value="NZ_JAMOIM010000008.1"/>
</dbReference>
<protein>
    <submittedName>
        <fullName evidence="1">Uncharacterized protein</fullName>
    </submittedName>
</protein>
<dbReference type="EMBL" id="JAMOIM010000008">
    <property type="protein sequence ID" value="MCW6509053.1"/>
    <property type="molecule type" value="Genomic_DNA"/>
</dbReference>
<comment type="caution">
    <text evidence="1">The sequence shown here is derived from an EMBL/GenBank/DDBJ whole genome shotgun (WGS) entry which is preliminary data.</text>
</comment>
<accession>A0AA41Z217</accession>
<gene>
    <name evidence="1" type="ORF">M8523_13575</name>
</gene>
<name>A0AA41Z217_9HYPH</name>
<organism evidence="1 2">
    <name type="scientific">Lichenifustis flavocetrariae</name>
    <dbReference type="NCBI Taxonomy" id="2949735"/>
    <lineage>
        <taxon>Bacteria</taxon>
        <taxon>Pseudomonadati</taxon>
        <taxon>Pseudomonadota</taxon>
        <taxon>Alphaproteobacteria</taxon>
        <taxon>Hyphomicrobiales</taxon>
        <taxon>Lichenihabitantaceae</taxon>
        <taxon>Lichenifustis</taxon>
    </lineage>
</organism>
<proteinExistence type="predicted"/>
<keyword evidence="2" id="KW-1185">Reference proteome</keyword>
<reference evidence="1" key="1">
    <citation type="submission" date="2022-05" db="EMBL/GenBank/DDBJ databases">
        <authorList>
            <person name="Pankratov T."/>
        </authorList>
    </citation>
    <scope>NUCLEOTIDE SEQUENCE</scope>
    <source>
        <strain evidence="1">BP6-180914</strain>
    </source>
</reference>